<reference evidence="1" key="1">
    <citation type="submission" date="2021-02" db="EMBL/GenBank/DDBJ databases">
        <authorList>
            <consortium name="DOE Joint Genome Institute"/>
            <person name="Ahrendt S."/>
            <person name="Looney B.P."/>
            <person name="Miyauchi S."/>
            <person name="Morin E."/>
            <person name="Drula E."/>
            <person name="Courty P.E."/>
            <person name="Chicoki N."/>
            <person name="Fauchery L."/>
            <person name="Kohler A."/>
            <person name="Kuo A."/>
            <person name="Labutti K."/>
            <person name="Pangilinan J."/>
            <person name="Lipzen A."/>
            <person name="Riley R."/>
            <person name="Andreopoulos W."/>
            <person name="He G."/>
            <person name="Johnson J."/>
            <person name="Barry K.W."/>
            <person name="Grigoriev I.V."/>
            <person name="Nagy L."/>
            <person name="Hibbett D."/>
            <person name="Henrissat B."/>
            <person name="Matheny P.B."/>
            <person name="Labbe J."/>
            <person name="Martin F."/>
        </authorList>
    </citation>
    <scope>NUCLEOTIDE SEQUENCE</scope>
    <source>
        <strain evidence="1">EC-137</strain>
    </source>
</reference>
<organism evidence="1 2">
    <name type="scientific">Vararia minispora EC-137</name>
    <dbReference type="NCBI Taxonomy" id="1314806"/>
    <lineage>
        <taxon>Eukaryota</taxon>
        <taxon>Fungi</taxon>
        <taxon>Dikarya</taxon>
        <taxon>Basidiomycota</taxon>
        <taxon>Agaricomycotina</taxon>
        <taxon>Agaricomycetes</taxon>
        <taxon>Russulales</taxon>
        <taxon>Lachnocladiaceae</taxon>
        <taxon>Vararia</taxon>
    </lineage>
</organism>
<reference evidence="1" key="2">
    <citation type="journal article" date="2022" name="New Phytol.">
        <title>Evolutionary transition to the ectomycorrhizal habit in the genomes of a hyperdiverse lineage of mushroom-forming fungi.</title>
        <authorList>
            <person name="Looney B."/>
            <person name="Miyauchi S."/>
            <person name="Morin E."/>
            <person name="Drula E."/>
            <person name="Courty P.E."/>
            <person name="Kohler A."/>
            <person name="Kuo A."/>
            <person name="LaButti K."/>
            <person name="Pangilinan J."/>
            <person name="Lipzen A."/>
            <person name="Riley R."/>
            <person name="Andreopoulos W."/>
            <person name="He G."/>
            <person name="Johnson J."/>
            <person name="Nolan M."/>
            <person name="Tritt A."/>
            <person name="Barry K.W."/>
            <person name="Grigoriev I.V."/>
            <person name="Nagy L.G."/>
            <person name="Hibbett D."/>
            <person name="Henrissat B."/>
            <person name="Matheny P.B."/>
            <person name="Labbe J."/>
            <person name="Martin F.M."/>
        </authorList>
    </citation>
    <scope>NUCLEOTIDE SEQUENCE</scope>
    <source>
        <strain evidence="1">EC-137</strain>
    </source>
</reference>
<dbReference type="EMBL" id="MU273500">
    <property type="protein sequence ID" value="KAI0034457.1"/>
    <property type="molecule type" value="Genomic_DNA"/>
</dbReference>
<sequence>MSHSLFQPIQLGRYTLQHRVVMPALTRNRALNDHAVDERTVEHYAARAAVPGTLLITEATFVARRNAGIPNWATTPGIWSAEQIQAWKKAFNAVHAQKSVIFLQLWANGRDNDPDLLALRDPSFSYTSASDVPRAGISRAPRPLTHDEIQALVHDFGAAAKAAVNEAGFDGVEFHAAGGRLIDEFFKRATNLRTDEYGGSIENRSRFYLEILGEVVEAVGADRVGVKIAPWVLGSANAGKEGQDDPRPVFTYAVNETRKRHPKLAYLHVLEPRSSDDPRANDFLRNIWAGKPYISDGGYTRETAITRADKDEKALVSFGRYYTSNPDLPIRLEYNIPLTPYDRASFYFDVEGSHLGYNTFEFSEESRRILEARRADHQASLRSVSL</sequence>
<proteinExistence type="predicted"/>
<protein>
    <submittedName>
        <fullName evidence="1">FMN-linked oxidoreductase</fullName>
    </submittedName>
</protein>
<keyword evidence="2" id="KW-1185">Reference proteome</keyword>
<evidence type="ECO:0000313" key="1">
    <source>
        <dbReference type="EMBL" id="KAI0034457.1"/>
    </source>
</evidence>
<evidence type="ECO:0000313" key="2">
    <source>
        <dbReference type="Proteomes" id="UP000814128"/>
    </source>
</evidence>
<name>A0ACB8QRZ2_9AGAM</name>
<dbReference type="Proteomes" id="UP000814128">
    <property type="component" value="Unassembled WGS sequence"/>
</dbReference>
<comment type="caution">
    <text evidence="1">The sequence shown here is derived from an EMBL/GenBank/DDBJ whole genome shotgun (WGS) entry which is preliminary data.</text>
</comment>
<gene>
    <name evidence="1" type="ORF">K488DRAFT_45416</name>
</gene>
<accession>A0ACB8QRZ2</accession>